<evidence type="ECO:0000256" key="1">
    <source>
        <dbReference type="ARBA" id="ARBA00004141"/>
    </source>
</evidence>
<keyword evidence="4 5" id="KW-0472">Membrane</keyword>
<dbReference type="GO" id="GO:0016020">
    <property type="term" value="C:membrane"/>
    <property type="evidence" value="ECO:0007669"/>
    <property type="project" value="UniProtKB-SubCell"/>
</dbReference>
<dbReference type="GO" id="GO:0004364">
    <property type="term" value="F:glutathione transferase activity"/>
    <property type="evidence" value="ECO:0000318"/>
    <property type="project" value="GO_Central"/>
</dbReference>
<evidence type="ECO:0000256" key="2">
    <source>
        <dbReference type="ARBA" id="ARBA00022692"/>
    </source>
</evidence>
<dbReference type="GeneID" id="7447748"/>
<dbReference type="OMA" id="TYLYSWI"/>
<dbReference type="AlphaFoldDB" id="B8CEX2"/>
<organism evidence="6 7">
    <name type="scientific">Thalassiosira pseudonana</name>
    <name type="common">Marine diatom</name>
    <name type="synonym">Cyclotella nana</name>
    <dbReference type="NCBI Taxonomy" id="35128"/>
    <lineage>
        <taxon>Eukaryota</taxon>
        <taxon>Sar</taxon>
        <taxon>Stramenopiles</taxon>
        <taxon>Ochrophyta</taxon>
        <taxon>Bacillariophyta</taxon>
        <taxon>Coscinodiscophyceae</taxon>
        <taxon>Thalassiosirophycidae</taxon>
        <taxon>Thalassiosirales</taxon>
        <taxon>Thalassiosiraceae</taxon>
        <taxon>Thalassiosira</taxon>
    </lineage>
</organism>
<dbReference type="InterPro" id="IPR001129">
    <property type="entry name" value="Membr-assoc_MAPEG"/>
</dbReference>
<dbReference type="GO" id="GO:0005783">
    <property type="term" value="C:endoplasmic reticulum"/>
    <property type="evidence" value="ECO:0000318"/>
    <property type="project" value="GO_Central"/>
</dbReference>
<sequence>MVAIEVPANYGYVVLGAAVAPVITSLFFLGGDVMKARKTYGVEYPNLYAVPGYHKNADEFNRVQRGHQNFLESSDSYAIMTLIGGLKHPIACAVGSVCYCVGSVLYMKGYS</sequence>
<dbReference type="EMBL" id="CM000652">
    <property type="protein sequence ID" value="EED88109.1"/>
    <property type="molecule type" value="Genomic_DNA"/>
</dbReference>
<evidence type="ECO:0000256" key="3">
    <source>
        <dbReference type="ARBA" id="ARBA00022989"/>
    </source>
</evidence>
<evidence type="ECO:0000256" key="5">
    <source>
        <dbReference type="SAM" id="Phobius"/>
    </source>
</evidence>
<dbReference type="HOGENOM" id="CLU_110291_1_0_1"/>
<dbReference type="PANTHER" id="PTHR10250">
    <property type="entry name" value="MICROSOMAL GLUTATHIONE S-TRANSFERASE"/>
    <property type="match status" value="1"/>
</dbReference>
<dbReference type="Pfam" id="PF01124">
    <property type="entry name" value="MAPEG"/>
    <property type="match status" value="1"/>
</dbReference>
<reference evidence="6 7" key="2">
    <citation type="journal article" date="2008" name="Nature">
        <title>The Phaeodactylum genome reveals the evolutionary history of diatom genomes.</title>
        <authorList>
            <person name="Bowler C."/>
            <person name="Allen A.E."/>
            <person name="Badger J.H."/>
            <person name="Grimwood J."/>
            <person name="Jabbari K."/>
            <person name="Kuo A."/>
            <person name="Maheswari U."/>
            <person name="Martens C."/>
            <person name="Maumus F."/>
            <person name="Otillar R.P."/>
            <person name="Rayko E."/>
            <person name="Salamov A."/>
            <person name="Vandepoele K."/>
            <person name="Beszteri B."/>
            <person name="Gruber A."/>
            <person name="Heijde M."/>
            <person name="Katinka M."/>
            <person name="Mock T."/>
            <person name="Valentin K."/>
            <person name="Verret F."/>
            <person name="Berges J.A."/>
            <person name="Brownlee C."/>
            <person name="Cadoret J.P."/>
            <person name="Chiovitti A."/>
            <person name="Choi C.J."/>
            <person name="Coesel S."/>
            <person name="De Martino A."/>
            <person name="Detter J.C."/>
            <person name="Durkin C."/>
            <person name="Falciatore A."/>
            <person name="Fournet J."/>
            <person name="Haruta M."/>
            <person name="Huysman M.J."/>
            <person name="Jenkins B.D."/>
            <person name="Jiroutova K."/>
            <person name="Jorgensen R.E."/>
            <person name="Joubert Y."/>
            <person name="Kaplan A."/>
            <person name="Kroger N."/>
            <person name="Kroth P.G."/>
            <person name="La Roche J."/>
            <person name="Lindquist E."/>
            <person name="Lommer M."/>
            <person name="Martin-Jezequel V."/>
            <person name="Lopez P.J."/>
            <person name="Lucas S."/>
            <person name="Mangogna M."/>
            <person name="McGinnis K."/>
            <person name="Medlin L.K."/>
            <person name="Montsant A."/>
            <person name="Oudot-Le Secq M.P."/>
            <person name="Napoli C."/>
            <person name="Obornik M."/>
            <person name="Parker M.S."/>
            <person name="Petit J.L."/>
            <person name="Porcel B.M."/>
            <person name="Poulsen N."/>
            <person name="Robison M."/>
            <person name="Rychlewski L."/>
            <person name="Rynearson T.A."/>
            <person name="Schmutz J."/>
            <person name="Shapiro H."/>
            <person name="Siaut M."/>
            <person name="Stanley M."/>
            <person name="Sussman M.R."/>
            <person name="Taylor A.R."/>
            <person name="Vardi A."/>
            <person name="von Dassow P."/>
            <person name="Vyverman W."/>
            <person name="Willis A."/>
            <person name="Wyrwicz L.S."/>
            <person name="Rokhsar D.S."/>
            <person name="Weissenbach J."/>
            <person name="Armbrust E.V."/>
            <person name="Green B.R."/>
            <person name="Van de Peer Y."/>
            <person name="Grigoriev I.V."/>
        </authorList>
    </citation>
    <scope>NUCLEOTIDE SEQUENCE [LARGE SCALE GENOMIC DNA]</scope>
    <source>
        <strain evidence="6 7">CCMP1335</strain>
    </source>
</reference>
<dbReference type="GO" id="GO:0004602">
    <property type="term" value="F:glutathione peroxidase activity"/>
    <property type="evidence" value="ECO:0000318"/>
    <property type="project" value="GO_Central"/>
</dbReference>
<reference evidence="6 7" key="1">
    <citation type="journal article" date="2004" name="Science">
        <title>The genome of the diatom Thalassiosira pseudonana: ecology, evolution, and metabolism.</title>
        <authorList>
            <person name="Armbrust E.V."/>
            <person name="Berges J.A."/>
            <person name="Bowler C."/>
            <person name="Green B.R."/>
            <person name="Martinez D."/>
            <person name="Putnam N.H."/>
            <person name="Zhou S."/>
            <person name="Allen A.E."/>
            <person name="Apt K.E."/>
            <person name="Bechner M."/>
            <person name="Brzezinski M.A."/>
            <person name="Chaal B.K."/>
            <person name="Chiovitti A."/>
            <person name="Davis A.K."/>
            <person name="Demarest M.S."/>
            <person name="Detter J.C."/>
            <person name="Glavina T."/>
            <person name="Goodstein D."/>
            <person name="Hadi M.Z."/>
            <person name="Hellsten U."/>
            <person name="Hildebrand M."/>
            <person name="Jenkins B.D."/>
            <person name="Jurka J."/>
            <person name="Kapitonov V.V."/>
            <person name="Kroger N."/>
            <person name="Lau W.W."/>
            <person name="Lane T.W."/>
            <person name="Larimer F.W."/>
            <person name="Lippmeier J.C."/>
            <person name="Lucas S."/>
            <person name="Medina M."/>
            <person name="Montsant A."/>
            <person name="Obornik M."/>
            <person name="Parker M.S."/>
            <person name="Palenik B."/>
            <person name="Pazour G.J."/>
            <person name="Richardson P.M."/>
            <person name="Rynearson T.A."/>
            <person name="Saito M.A."/>
            <person name="Schwartz D.C."/>
            <person name="Thamatrakoln K."/>
            <person name="Valentin K."/>
            <person name="Vardi A."/>
            <person name="Wilkerson F.P."/>
            <person name="Rokhsar D.S."/>
        </authorList>
    </citation>
    <scope>NUCLEOTIDE SEQUENCE [LARGE SCALE GENOMIC DNA]</scope>
    <source>
        <strain evidence="6 7">CCMP1335</strain>
    </source>
</reference>
<dbReference type="KEGG" id="tps:THAPSDRAFT_38449"/>
<dbReference type="InParanoid" id="B8CEX2"/>
<dbReference type="Proteomes" id="UP000001449">
    <property type="component" value="Chromosome 20"/>
</dbReference>
<dbReference type="PANTHER" id="PTHR10250:SF26">
    <property type="entry name" value="GLUTATHIONE S-TRANSFERASE 3, MITOCHONDRIAL"/>
    <property type="match status" value="1"/>
</dbReference>
<dbReference type="Gene3D" id="1.20.120.550">
    <property type="entry name" value="Membrane associated eicosanoid/glutathione metabolism-like domain"/>
    <property type="match status" value="1"/>
</dbReference>
<evidence type="ECO:0000256" key="4">
    <source>
        <dbReference type="ARBA" id="ARBA00023136"/>
    </source>
</evidence>
<protein>
    <submittedName>
        <fullName evidence="6">Uncharacterized protein</fullName>
    </submittedName>
</protein>
<dbReference type="STRING" id="35128.B8CEX2"/>
<name>B8CEX2_THAPS</name>
<keyword evidence="7" id="KW-1185">Reference proteome</keyword>
<dbReference type="SMR" id="B8CEX2"/>
<dbReference type="PaxDb" id="35128-Thaps38449"/>
<proteinExistence type="predicted"/>
<dbReference type="RefSeq" id="XP_002294749.1">
    <property type="nucleotide sequence ID" value="XM_002294713.1"/>
</dbReference>
<dbReference type="InterPro" id="IPR050997">
    <property type="entry name" value="MAPEG"/>
</dbReference>
<keyword evidence="3 5" id="KW-1133">Transmembrane helix</keyword>
<dbReference type="eggNOG" id="ENOG502R8YM">
    <property type="taxonomic scope" value="Eukaryota"/>
</dbReference>
<accession>B8CEX2</accession>
<feature type="non-terminal residue" evidence="6">
    <location>
        <position position="1"/>
    </location>
</feature>
<feature type="transmembrane region" description="Helical" evidence="5">
    <location>
        <begin position="12"/>
        <end position="30"/>
    </location>
</feature>
<dbReference type="GO" id="GO:0005635">
    <property type="term" value="C:nuclear envelope"/>
    <property type="evidence" value="ECO:0000318"/>
    <property type="project" value="GO_Central"/>
</dbReference>
<dbReference type="SUPFAM" id="SSF161084">
    <property type="entry name" value="MAPEG domain-like"/>
    <property type="match status" value="1"/>
</dbReference>
<comment type="subcellular location">
    <subcellularLocation>
        <location evidence="1">Membrane</location>
        <topology evidence="1">Multi-pass membrane protein</topology>
    </subcellularLocation>
</comment>
<evidence type="ECO:0000313" key="7">
    <source>
        <dbReference type="Proteomes" id="UP000001449"/>
    </source>
</evidence>
<evidence type="ECO:0000313" key="6">
    <source>
        <dbReference type="EMBL" id="EED88109.1"/>
    </source>
</evidence>
<gene>
    <name evidence="6" type="ORF">THAPSDRAFT_38449</name>
</gene>
<dbReference type="GO" id="GO:0006691">
    <property type="term" value="P:leukotriene metabolic process"/>
    <property type="evidence" value="ECO:0007669"/>
    <property type="project" value="UniProtKB-ARBA"/>
</dbReference>
<keyword evidence="2 5" id="KW-0812">Transmembrane</keyword>
<dbReference type="InterPro" id="IPR023352">
    <property type="entry name" value="MAPEG-like_dom_sf"/>
</dbReference>